<keyword evidence="2" id="KW-0732">Signal</keyword>
<dbReference type="EMBL" id="LRBS01000091">
    <property type="protein sequence ID" value="OII75076.1"/>
    <property type="molecule type" value="Genomic_DNA"/>
</dbReference>
<protein>
    <submittedName>
        <fullName evidence="3">Uncharacterized protein</fullName>
    </submittedName>
</protein>
<evidence type="ECO:0000313" key="3">
    <source>
        <dbReference type="EMBL" id="OII75076.1"/>
    </source>
</evidence>
<sequence length="113" mass="12671">MQSKSNHCEIMQACVSTLFVLLLTLKSCMGFKASSTSLIEDIASNKEIKVGNTDNNVTAYFEPKVLYITLPIIIGLMILIALLAECFGDGFEFRRRRNSLLPEIVKRKKRASI</sequence>
<accession>A0A1J4MPZ6</accession>
<keyword evidence="4" id="KW-1185">Reference proteome</keyword>
<name>A0A1J4MPZ6_9CRYT</name>
<proteinExistence type="predicted"/>
<dbReference type="GeneID" id="92364622"/>
<dbReference type="OrthoDB" id="10349140at2759"/>
<dbReference type="Proteomes" id="UP000186804">
    <property type="component" value="Unassembled WGS sequence"/>
</dbReference>
<feature type="signal peptide" evidence="2">
    <location>
        <begin position="1"/>
        <end position="30"/>
    </location>
</feature>
<evidence type="ECO:0000313" key="4">
    <source>
        <dbReference type="Proteomes" id="UP000186804"/>
    </source>
</evidence>
<dbReference type="AlphaFoldDB" id="A0A1J4MPZ6"/>
<comment type="caution">
    <text evidence="3">The sequence shown here is derived from an EMBL/GenBank/DDBJ whole genome shotgun (WGS) entry which is preliminary data.</text>
</comment>
<keyword evidence="1" id="KW-1133">Transmembrane helix</keyword>
<keyword evidence="1" id="KW-0472">Membrane</keyword>
<dbReference type="RefSeq" id="XP_067067346.1">
    <property type="nucleotide sequence ID" value="XM_067210680.1"/>
</dbReference>
<gene>
    <name evidence="3" type="ORF">cand_004370</name>
</gene>
<reference evidence="3 4" key="1">
    <citation type="submission" date="2016-10" db="EMBL/GenBank/DDBJ databases">
        <title>Reductive evolution of mitochondrial metabolism and differential evolution of invasion-related proteins in Cryptosporidium.</title>
        <authorList>
            <person name="Liu S."/>
            <person name="Roellig D.M."/>
            <person name="Guo Y."/>
            <person name="Li N."/>
            <person name="Frace M.A."/>
            <person name="Tang K."/>
            <person name="Zhang L."/>
            <person name="Feng Y."/>
            <person name="Xiao L."/>
        </authorList>
    </citation>
    <scope>NUCLEOTIDE SEQUENCE [LARGE SCALE GENOMIC DNA]</scope>
    <source>
        <strain evidence="3">30847</strain>
    </source>
</reference>
<feature type="chain" id="PRO_5013153720" evidence="2">
    <location>
        <begin position="31"/>
        <end position="113"/>
    </location>
</feature>
<keyword evidence="1" id="KW-0812">Transmembrane</keyword>
<evidence type="ECO:0000256" key="2">
    <source>
        <dbReference type="SAM" id="SignalP"/>
    </source>
</evidence>
<feature type="transmembrane region" description="Helical" evidence="1">
    <location>
        <begin position="65"/>
        <end position="87"/>
    </location>
</feature>
<evidence type="ECO:0000256" key="1">
    <source>
        <dbReference type="SAM" id="Phobius"/>
    </source>
</evidence>
<organism evidence="3 4">
    <name type="scientific">Cryptosporidium andersoni</name>
    <dbReference type="NCBI Taxonomy" id="117008"/>
    <lineage>
        <taxon>Eukaryota</taxon>
        <taxon>Sar</taxon>
        <taxon>Alveolata</taxon>
        <taxon>Apicomplexa</taxon>
        <taxon>Conoidasida</taxon>
        <taxon>Coccidia</taxon>
        <taxon>Eucoccidiorida</taxon>
        <taxon>Eimeriorina</taxon>
        <taxon>Cryptosporidiidae</taxon>
        <taxon>Cryptosporidium</taxon>
    </lineage>
</organism>
<dbReference type="VEuPathDB" id="CryptoDB:cand_004370"/>